<evidence type="ECO:0000256" key="1">
    <source>
        <dbReference type="ARBA" id="ARBA00006930"/>
    </source>
</evidence>
<dbReference type="RefSeq" id="WP_147065815.1">
    <property type="nucleotide sequence ID" value="NZ_BAABDN010000002.1"/>
</dbReference>
<dbReference type="GO" id="GO:0016887">
    <property type="term" value="F:ATP hydrolysis activity"/>
    <property type="evidence" value="ECO:0007669"/>
    <property type="project" value="InterPro"/>
</dbReference>
<feature type="region of interest" description="Disordered" evidence="5">
    <location>
        <begin position="684"/>
        <end position="719"/>
    </location>
</feature>
<gene>
    <name evidence="7" type="primary">sbcC</name>
    <name evidence="7" type="ORF">KLO01_26310</name>
</gene>
<dbReference type="Pfam" id="PF13558">
    <property type="entry name" value="SbcC_Walker_B"/>
    <property type="match status" value="1"/>
</dbReference>
<comment type="subunit">
    <text evidence="2">Heterodimer of SbcC and SbcD.</text>
</comment>
<evidence type="ECO:0000256" key="3">
    <source>
        <dbReference type="ARBA" id="ARBA00013368"/>
    </source>
</evidence>
<evidence type="ECO:0000313" key="8">
    <source>
        <dbReference type="Proteomes" id="UP000321793"/>
    </source>
</evidence>
<evidence type="ECO:0000256" key="5">
    <source>
        <dbReference type="SAM" id="MobiDB-lite"/>
    </source>
</evidence>
<dbReference type="OrthoDB" id="9795626at2"/>
<reference evidence="7 8" key="1">
    <citation type="submission" date="2019-07" db="EMBL/GenBank/DDBJ databases">
        <title>Whole genome shotgun sequence of Knoellia locipacati NBRC 109775.</title>
        <authorList>
            <person name="Hosoyama A."/>
            <person name="Uohara A."/>
            <person name="Ohji S."/>
            <person name="Ichikawa N."/>
        </authorList>
    </citation>
    <scope>NUCLEOTIDE SEQUENCE [LARGE SCALE GENOMIC DNA]</scope>
    <source>
        <strain evidence="7 8">NBRC 109775</strain>
    </source>
</reference>
<comment type="similarity">
    <text evidence="1">Belongs to the SMC family. SbcC subfamily.</text>
</comment>
<feature type="coiled-coil region" evidence="4">
    <location>
        <begin position="425"/>
        <end position="476"/>
    </location>
</feature>
<dbReference type="AlphaFoldDB" id="A0A512T308"/>
<dbReference type="Proteomes" id="UP000321793">
    <property type="component" value="Unassembled WGS sequence"/>
</dbReference>
<dbReference type="EMBL" id="BKBA01000009">
    <property type="protein sequence ID" value="GEQ14584.1"/>
    <property type="molecule type" value="Genomic_DNA"/>
</dbReference>
<feature type="coiled-coil region" evidence="4">
    <location>
        <begin position="310"/>
        <end position="360"/>
    </location>
</feature>
<evidence type="ECO:0000256" key="4">
    <source>
        <dbReference type="SAM" id="Coils"/>
    </source>
</evidence>
<feature type="domain" description="Rad50/SbcC-type AAA" evidence="6">
    <location>
        <begin position="6"/>
        <end position="181"/>
    </location>
</feature>
<keyword evidence="4" id="KW-0175">Coiled coil</keyword>
<dbReference type="InterPro" id="IPR038729">
    <property type="entry name" value="Rad50/SbcC_AAA"/>
</dbReference>
<evidence type="ECO:0000256" key="2">
    <source>
        <dbReference type="ARBA" id="ARBA00011322"/>
    </source>
</evidence>
<feature type="compositionally biased region" description="Basic and acidic residues" evidence="5">
    <location>
        <begin position="607"/>
        <end position="616"/>
    </location>
</feature>
<feature type="region of interest" description="Disordered" evidence="5">
    <location>
        <begin position="602"/>
        <end position="621"/>
    </location>
</feature>
<organism evidence="7 8">
    <name type="scientific">Knoellia locipacati</name>
    <dbReference type="NCBI Taxonomy" id="882824"/>
    <lineage>
        <taxon>Bacteria</taxon>
        <taxon>Bacillati</taxon>
        <taxon>Actinomycetota</taxon>
        <taxon>Actinomycetes</taxon>
        <taxon>Micrococcales</taxon>
        <taxon>Intrasporangiaceae</taxon>
        <taxon>Knoellia</taxon>
    </lineage>
</organism>
<accession>A0A512T308</accession>
<dbReference type="GO" id="GO:0006302">
    <property type="term" value="P:double-strand break repair"/>
    <property type="evidence" value="ECO:0007669"/>
    <property type="project" value="InterPro"/>
</dbReference>
<dbReference type="Pfam" id="PF13476">
    <property type="entry name" value="AAA_23"/>
    <property type="match status" value="1"/>
</dbReference>
<evidence type="ECO:0000313" key="7">
    <source>
        <dbReference type="EMBL" id="GEQ14584.1"/>
    </source>
</evidence>
<dbReference type="PANTHER" id="PTHR32114">
    <property type="entry name" value="ABC TRANSPORTER ABCH.3"/>
    <property type="match status" value="1"/>
</dbReference>
<sequence length="1054" mass="110832">MRIHRLRATAFGPFPDEVTVDFDTLTAAGLFLIHGPTGAGKTSLLDAICFALFADVPGVRDRRGIVSDHAAPTATPSVELEFTCGTRRFSLYRSPAHTRPKKRGTGTIENPATVTLSEHDGAGWRVVSNRNDEAAEVIHDVLGMGKEQFAKVAMLPQGEFAAFLTAKDDDRRALLEKLFDISRFADVEDWLVAQRRESEAAVAAVRSGVDTDLARLGDVVAAVGLVDDPADSGSEHLDDRLAASSDSPEAVRARLDAIGTQLDAQLSEAMVALDVAVSAEALASVRAEHARTAVALRARATSARSTLAALDAVEDDIATVRRTHDDARRASGVRGHLDTVQRATTEAAQHDSRLDLARQQAAALVPAARNAEEDADADDPADLVARLRAHDDTVRELVRLEAQSAARAERVRTHQLAVDHAGTVLETADADRAAAEQRALEVEALLADTLEAAAALEGAAAAAQAARQRLRLAERVVASEVTVGALAEAAATARTAAQDARDHEQDLVARRLGQMAAELAEGLVDGDSCPVCGSHEHPAPAIDADRVTPVELDRARARHATLVLQHQQAESEAASAAALLADGLETLEVASVREVDLGAERAAASEAESRHTDIRRRAGQQEAHERALAGLRAEVARIDASVTEARRDLARATTVAEQELAAEAADQAAVRELEAVHDLCPCTPTTTGGAARGGGTGAGDDDAAEGSPPVSSSARELSRRHDRLVTAATAWLAALEHRETAHTRLAESTAVAVEATTEAGFDSLESATAALVPQAALERLGDRVRDHDRARAAALAVLDDAAVREAESAPEPDLEAVTLAAQQARSALLEAQSAQTRVAAAASSFSTVRTSLVAGLDAAGPTLERHHRVKDLADTFAGGGVNNTLRMRLTSYVLAARLDKVAQLANERLRIMGDGRYRLEHSDRLAARGARSGLGLRVLDQWTGVTRETSTLSGGEAFMASLALALGLADAVREEAGGFDLGTLFVDEGFGTLDDESLEQVISVLDSLREGGRAVGVVSHVGELRSRITSQLAVRKTASGSTVAVSAPGAESAA</sequence>
<protein>
    <recommendedName>
        <fullName evidence="3">Nuclease SbcCD subunit C</fullName>
    </recommendedName>
</protein>
<comment type="caution">
    <text evidence="7">The sequence shown here is derived from an EMBL/GenBank/DDBJ whole genome shotgun (WGS) entry which is preliminary data.</text>
</comment>
<evidence type="ECO:0000259" key="6">
    <source>
        <dbReference type="Pfam" id="PF13476"/>
    </source>
</evidence>
<dbReference type="SUPFAM" id="SSF52540">
    <property type="entry name" value="P-loop containing nucleoside triphosphate hydrolases"/>
    <property type="match status" value="1"/>
</dbReference>
<dbReference type="Gene3D" id="3.40.50.300">
    <property type="entry name" value="P-loop containing nucleotide triphosphate hydrolases"/>
    <property type="match status" value="2"/>
</dbReference>
<proteinExistence type="inferred from homology"/>
<dbReference type="InterPro" id="IPR027417">
    <property type="entry name" value="P-loop_NTPase"/>
</dbReference>
<name>A0A512T308_9MICO</name>
<dbReference type="PANTHER" id="PTHR32114:SF2">
    <property type="entry name" value="ABC TRANSPORTER ABCH.3"/>
    <property type="match status" value="1"/>
</dbReference>
<keyword evidence="8" id="KW-1185">Reference proteome</keyword>